<protein>
    <submittedName>
        <fullName evidence="14">Receptor-like protein EIX1</fullName>
    </submittedName>
</protein>
<dbReference type="GO" id="GO:0005886">
    <property type="term" value="C:plasma membrane"/>
    <property type="evidence" value="ECO:0007669"/>
    <property type="project" value="UniProtKB-SubCell"/>
</dbReference>
<dbReference type="GeneID" id="120273300"/>
<dbReference type="FunFam" id="3.80.10.10:FF:000111">
    <property type="entry name" value="LRR receptor-like serine/threonine-protein kinase ERECTA"/>
    <property type="match status" value="1"/>
</dbReference>
<evidence type="ECO:0000256" key="6">
    <source>
        <dbReference type="ARBA" id="ARBA00022729"/>
    </source>
</evidence>
<dbReference type="SMART" id="SM00369">
    <property type="entry name" value="LRR_TYP"/>
    <property type="match status" value="7"/>
</dbReference>
<name>A0AB40C8B5_DIOCR</name>
<accession>A0AB40C8B5</accession>
<evidence type="ECO:0000259" key="12">
    <source>
        <dbReference type="Pfam" id="PF08263"/>
    </source>
</evidence>
<evidence type="ECO:0000313" key="13">
    <source>
        <dbReference type="Proteomes" id="UP001515500"/>
    </source>
</evidence>
<sequence length="1000" mass="111546">MPFITSTTTSASDFTTKGCIKVERDTLLAFKAQIIYSKAHPMSSWGDQTDDCCQWTGVRCDNNSGHVIRLSPHFRQPPPYYYYDYYYYNDGYCNTGCTDQGLSGNISESLIGLQHLKHLDLSFNCFNNIPIPKLLGSFENLVHLDLRCSGFTGAIPHQLGNLTRLIYLDLATDYYEGVLKVDDAEWLSGLSSLRYLSMDGANFSGVNNVIQSLNKLQHLEHVSLLHCRVSNIPESLPHLNFTSLAFLNIGWNNFMFGTNIPEWLFRIPKLRFLNMIGCMLSGTLHSSVGNATSLQFLDLSLNIFDDMPRGFGDLCNLRYLHLGIFMGKSLEDFKDAFSGCIRRNLNVLSFEFSMLQGPLPDWLGEFRNLTILNLSYNSFNGSIPGSLGRLLGLQYLGLSDNELNGPIPESLWQLSNLVSLGLGDNNYSSVITEAHLANLTNLKYLLLDRMVLNISNEWIPGFQAEEISLSHCHIGTKFPIWLANQVNLQTLDISNVGIRDSMPDWLWNIIYTISFLDLSNNEISGRLPQHLKFQAARYIIGIFLHSNRFEGCVPYFPPNVHVLDLSNNSLSGIIPSDLGNFGEIRPQLTSLRISSNNLIGNIPKSLCNFKDLVSLELSNNHLEGVIPSCWNNLMGLQYLILANNSLTGEVLNSLTSSSQSLRVLYLSNNRLHGDFPSFLEKCTSMTTLALDHNNLSGEIPTWVGETMTSLMILTLKENNFSGNLPLLSNLTSLHFLDLSHNSFVGSIPQSYGNLTGMIDASMNGGASFSSNLSKVLVITLTVATKGIDLQYGVILSSLKFMDLSANKLSGTIPKEIVNLVRLQNLDLSCNYLSGEIPSDIGLMQSLESLDLSRNELIGSIPLSLSTINFLESLNLSHNNLSGKIPYVNHLTTFNNPSSYVGNLNLCGAPLEKNCTSDEPPSNAHNQEDEDDNDSQSTWFYIGLMPGFVVGFWIVWGILLFKKEWGCIYFKFLDHTYDMIYVKIVVLVPKIKRALAVTRSM</sequence>
<evidence type="ECO:0000256" key="2">
    <source>
        <dbReference type="ARBA" id="ARBA00009592"/>
    </source>
</evidence>
<feature type="domain" description="Leucine-rich repeat-containing N-terminal plant-type" evidence="12">
    <location>
        <begin position="23"/>
        <end position="61"/>
    </location>
</feature>
<dbReference type="PRINTS" id="PR00019">
    <property type="entry name" value="LEURICHRPT"/>
</dbReference>
<evidence type="ECO:0000256" key="9">
    <source>
        <dbReference type="ARBA" id="ARBA00023136"/>
    </source>
</evidence>
<comment type="subcellular location">
    <subcellularLocation>
        <location evidence="1">Cell membrane</location>
        <topology evidence="1">Single-pass type I membrane protein</topology>
    </subcellularLocation>
</comment>
<dbReference type="FunFam" id="3.80.10.10:FF:000383">
    <property type="entry name" value="Leucine-rich repeat receptor protein kinase EMS1"/>
    <property type="match status" value="1"/>
</dbReference>
<keyword evidence="4" id="KW-0433">Leucine-rich repeat</keyword>
<comment type="similarity">
    <text evidence="2">Belongs to the RLP family.</text>
</comment>
<evidence type="ECO:0000256" key="8">
    <source>
        <dbReference type="ARBA" id="ARBA00022989"/>
    </source>
</evidence>
<dbReference type="InterPro" id="IPR025875">
    <property type="entry name" value="Leu-rich_rpt_4"/>
</dbReference>
<dbReference type="InterPro" id="IPR013210">
    <property type="entry name" value="LRR_N_plant-typ"/>
</dbReference>
<dbReference type="SUPFAM" id="SSF52047">
    <property type="entry name" value="RNI-like"/>
    <property type="match status" value="1"/>
</dbReference>
<dbReference type="PANTHER" id="PTHR48063:SF90">
    <property type="entry name" value="OS11G0565920 PROTEIN"/>
    <property type="match status" value="1"/>
</dbReference>
<dbReference type="InterPro" id="IPR032675">
    <property type="entry name" value="LRR_dom_sf"/>
</dbReference>
<evidence type="ECO:0000313" key="14">
    <source>
        <dbReference type="RefSeq" id="XP_039135857.1"/>
    </source>
</evidence>
<dbReference type="SUPFAM" id="SSF52058">
    <property type="entry name" value="L domain-like"/>
    <property type="match status" value="2"/>
</dbReference>
<evidence type="ECO:0000256" key="10">
    <source>
        <dbReference type="ARBA" id="ARBA00023180"/>
    </source>
</evidence>
<dbReference type="Pfam" id="PF08263">
    <property type="entry name" value="LRRNT_2"/>
    <property type="match status" value="1"/>
</dbReference>
<dbReference type="Pfam" id="PF00560">
    <property type="entry name" value="LRR_1"/>
    <property type="match status" value="7"/>
</dbReference>
<dbReference type="Gene3D" id="3.80.10.10">
    <property type="entry name" value="Ribonuclease Inhibitor"/>
    <property type="match status" value="5"/>
</dbReference>
<organism evidence="13 14">
    <name type="scientific">Dioscorea cayennensis subsp. rotundata</name>
    <name type="common">White Guinea yam</name>
    <name type="synonym">Dioscorea rotundata</name>
    <dbReference type="NCBI Taxonomy" id="55577"/>
    <lineage>
        <taxon>Eukaryota</taxon>
        <taxon>Viridiplantae</taxon>
        <taxon>Streptophyta</taxon>
        <taxon>Embryophyta</taxon>
        <taxon>Tracheophyta</taxon>
        <taxon>Spermatophyta</taxon>
        <taxon>Magnoliopsida</taxon>
        <taxon>Liliopsida</taxon>
        <taxon>Dioscoreales</taxon>
        <taxon>Dioscoreaceae</taxon>
        <taxon>Dioscorea</taxon>
    </lineage>
</organism>
<dbReference type="AlphaFoldDB" id="A0AB40C8B5"/>
<evidence type="ECO:0000256" key="5">
    <source>
        <dbReference type="ARBA" id="ARBA00022692"/>
    </source>
</evidence>
<keyword evidence="10" id="KW-0325">Glycoprotein</keyword>
<evidence type="ECO:0000256" key="7">
    <source>
        <dbReference type="ARBA" id="ARBA00022737"/>
    </source>
</evidence>
<evidence type="ECO:0000256" key="4">
    <source>
        <dbReference type="ARBA" id="ARBA00022614"/>
    </source>
</evidence>
<dbReference type="InterPro" id="IPR046956">
    <property type="entry name" value="RLP23-like"/>
</dbReference>
<keyword evidence="7" id="KW-0677">Repeat</keyword>
<dbReference type="Pfam" id="PF13855">
    <property type="entry name" value="LRR_8"/>
    <property type="match status" value="2"/>
</dbReference>
<dbReference type="Pfam" id="PF12799">
    <property type="entry name" value="LRR_4"/>
    <property type="match status" value="1"/>
</dbReference>
<dbReference type="PANTHER" id="PTHR48063">
    <property type="entry name" value="LRR RECEPTOR-LIKE KINASE"/>
    <property type="match status" value="1"/>
</dbReference>
<proteinExistence type="inferred from homology"/>
<dbReference type="PROSITE" id="PS51450">
    <property type="entry name" value="LRR"/>
    <property type="match status" value="3"/>
</dbReference>
<keyword evidence="8 11" id="KW-1133">Transmembrane helix</keyword>
<dbReference type="Proteomes" id="UP001515500">
    <property type="component" value="Chromosome 12"/>
</dbReference>
<evidence type="ECO:0000256" key="3">
    <source>
        <dbReference type="ARBA" id="ARBA00022475"/>
    </source>
</evidence>
<feature type="transmembrane region" description="Helical" evidence="11">
    <location>
        <begin position="938"/>
        <end position="960"/>
    </location>
</feature>
<dbReference type="Pfam" id="PF13516">
    <property type="entry name" value="LRR_6"/>
    <property type="match status" value="1"/>
</dbReference>
<keyword evidence="3" id="KW-1003">Cell membrane</keyword>
<keyword evidence="13" id="KW-1185">Reference proteome</keyword>
<evidence type="ECO:0000256" key="11">
    <source>
        <dbReference type="SAM" id="Phobius"/>
    </source>
</evidence>
<keyword evidence="5 11" id="KW-0812">Transmembrane</keyword>
<evidence type="ECO:0000256" key="1">
    <source>
        <dbReference type="ARBA" id="ARBA00004251"/>
    </source>
</evidence>
<gene>
    <name evidence="14" type="primary">LOC120273300</name>
</gene>
<dbReference type="InterPro" id="IPR001611">
    <property type="entry name" value="Leu-rich_rpt"/>
</dbReference>
<dbReference type="InterPro" id="IPR003591">
    <property type="entry name" value="Leu-rich_rpt_typical-subtyp"/>
</dbReference>
<keyword evidence="9 11" id="KW-0472">Membrane</keyword>
<dbReference type="FunFam" id="3.80.10.10:FF:000095">
    <property type="entry name" value="LRR receptor-like serine/threonine-protein kinase GSO1"/>
    <property type="match status" value="1"/>
</dbReference>
<reference evidence="14" key="1">
    <citation type="submission" date="2025-08" db="UniProtKB">
        <authorList>
            <consortium name="RefSeq"/>
        </authorList>
    </citation>
    <scope>IDENTIFICATION</scope>
</reference>
<keyword evidence="6" id="KW-0732">Signal</keyword>
<dbReference type="RefSeq" id="XP_039135857.1">
    <property type="nucleotide sequence ID" value="XM_039279923.1"/>
</dbReference>